<accession>A0A9Q0AVY1</accession>
<feature type="compositionally biased region" description="Polar residues" evidence="1">
    <location>
        <begin position="88"/>
        <end position="112"/>
    </location>
</feature>
<feature type="compositionally biased region" description="Polar residues" evidence="1">
    <location>
        <begin position="161"/>
        <end position="171"/>
    </location>
</feature>
<feature type="region of interest" description="Disordered" evidence="1">
    <location>
        <begin position="19"/>
        <end position="112"/>
    </location>
</feature>
<comment type="caution">
    <text evidence="2">The sequence shown here is derived from an EMBL/GenBank/DDBJ whole genome shotgun (WGS) entry which is preliminary data.</text>
</comment>
<feature type="region of interest" description="Disordered" evidence="1">
    <location>
        <begin position="490"/>
        <end position="517"/>
    </location>
</feature>
<sequence length="517" mass="57172">MASPGRRCVSVAVEDIQSIGSSDPIVASSPVEIPPTRQQPRGSLRRIKSLPHQWGVSEQSQPEVLSPQGHQVQLGSPVRANSKRRRSAVTTTGPQRSSSWSTRHGAITPNTSRSRSLVNESIEEQHGMIQAAWSSPDEPFRGRSRRRRTATPYPIVAETQFESHSSPQISQANSRRRRNARPGPAAAVLSDMQQFDELLLTMRSNSNQQSHHHRHIQKGVFLIREDPELDKFKFPVHRSQAEIMWRPGDGFSGDEAVPGFVFCVTGKHKRGPKYLPGMGSLALGDHFGESGSIFASFKRRKVDIYSDFQRMKLRGAAKDVWPTYDDFVQSELPERPKRKHPPAGPKNVISDDRHPYASVDTALIAPPRTSTEPAQGCKRGPPDFRNLRSGVELRGPGNSTSAMLRMSAWRNSSPLQEPEDDASDDLGLSSDICSVGKTGSSEELTDGERSSSPRSVGTELSHWDRNGTYWDRHGNHLFSDDIRAANRARWAPSGGETEEDTDGGISVLEKEVVSSSE</sequence>
<name>A0A9Q0AVY1_9PEZI</name>
<dbReference type="Proteomes" id="UP000829685">
    <property type="component" value="Unassembled WGS sequence"/>
</dbReference>
<feature type="region of interest" description="Disordered" evidence="1">
    <location>
        <begin position="161"/>
        <end position="183"/>
    </location>
</feature>
<dbReference type="AlphaFoldDB" id="A0A9Q0AVY1"/>
<keyword evidence="3" id="KW-1185">Reference proteome</keyword>
<gene>
    <name evidence="2" type="ORF">JX265_000108</name>
</gene>
<protein>
    <submittedName>
        <fullName evidence="2">Uncharacterized protein</fullName>
    </submittedName>
</protein>
<dbReference type="EMBL" id="JAFIMR010000001">
    <property type="protein sequence ID" value="KAI1881282.1"/>
    <property type="molecule type" value="Genomic_DNA"/>
</dbReference>
<proteinExistence type="predicted"/>
<evidence type="ECO:0000313" key="3">
    <source>
        <dbReference type="Proteomes" id="UP000829685"/>
    </source>
</evidence>
<feature type="compositionally biased region" description="Polar residues" evidence="1">
    <location>
        <begin position="56"/>
        <end position="74"/>
    </location>
</feature>
<organism evidence="2 3">
    <name type="scientific">Neoarthrinium moseri</name>
    <dbReference type="NCBI Taxonomy" id="1658444"/>
    <lineage>
        <taxon>Eukaryota</taxon>
        <taxon>Fungi</taxon>
        <taxon>Dikarya</taxon>
        <taxon>Ascomycota</taxon>
        <taxon>Pezizomycotina</taxon>
        <taxon>Sordariomycetes</taxon>
        <taxon>Xylariomycetidae</taxon>
        <taxon>Amphisphaeriales</taxon>
        <taxon>Apiosporaceae</taxon>
        <taxon>Neoarthrinium</taxon>
    </lineage>
</organism>
<feature type="region of interest" description="Disordered" evidence="1">
    <location>
        <begin position="332"/>
        <end position="466"/>
    </location>
</feature>
<reference evidence="2" key="1">
    <citation type="submission" date="2021-03" db="EMBL/GenBank/DDBJ databases">
        <title>Revisited historic fungal species revealed as producer of novel bioactive compounds through whole genome sequencing and comparative genomics.</title>
        <authorList>
            <person name="Vignolle G.A."/>
            <person name="Hochenegger N."/>
            <person name="Mach R.L."/>
            <person name="Mach-Aigner A.R."/>
            <person name="Javad Rahimi M."/>
            <person name="Salim K.A."/>
            <person name="Chan C.M."/>
            <person name="Lim L.B.L."/>
            <person name="Cai F."/>
            <person name="Druzhinina I.S."/>
            <person name="U'Ren J.M."/>
            <person name="Derntl C."/>
        </authorList>
    </citation>
    <scope>NUCLEOTIDE SEQUENCE</scope>
    <source>
        <strain evidence="2">TUCIM 5799</strain>
    </source>
</reference>
<feature type="compositionally biased region" description="Basic and acidic residues" evidence="1">
    <location>
        <begin position="508"/>
        <end position="517"/>
    </location>
</feature>
<evidence type="ECO:0000313" key="2">
    <source>
        <dbReference type="EMBL" id="KAI1881282.1"/>
    </source>
</evidence>
<evidence type="ECO:0000256" key="1">
    <source>
        <dbReference type="SAM" id="MobiDB-lite"/>
    </source>
</evidence>